<dbReference type="Proteomes" id="UP000217549">
    <property type="component" value="Chromosome I"/>
</dbReference>
<evidence type="ECO:0000313" key="1">
    <source>
        <dbReference type="EMBL" id="SOB72972.1"/>
    </source>
</evidence>
<dbReference type="KEGG" id="ehl:EHLA_2418"/>
<accession>A0A285PUT9</accession>
<dbReference type="SUPFAM" id="SSF143100">
    <property type="entry name" value="TTHA1013/TTHA0281-like"/>
    <property type="match status" value="1"/>
</dbReference>
<keyword evidence="2" id="KW-1185">Reference proteome</keyword>
<dbReference type="AlphaFoldDB" id="A0A285PUT9"/>
<proteinExistence type="predicted"/>
<organism evidence="1 2">
    <name type="scientific">Anaerobutyricum hallii</name>
    <dbReference type="NCBI Taxonomy" id="39488"/>
    <lineage>
        <taxon>Bacteria</taxon>
        <taxon>Bacillati</taxon>
        <taxon>Bacillota</taxon>
        <taxon>Clostridia</taxon>
        <taxon>Lachnospirales</taxon>
        <taxon>Lachnospiraceae</taxon>
        <taxon>Anaerobutyricum</taxon>
    </lineage>
</organism>
<sequence length="130" mass="15052">MKENYIYPAIFSKGEEGETEIRFVDFPDILTYSETDDIDDVVRTAQDILALTIMDYEAENRELPKPSSDIKGAAYIHIWMPYFRNNIKEIYVKKTVTIPQWLDILAKGKKVNFSAAMVRGIKEELGIENR</sequence>
<name>A0A285PUT9_9FIRM</name>
<evidence type="ECO:0000313" key="2">
    <source>
        <dbReference type="Proteomes" id="UP000217549"/>
    </source>
</evidence>
<gene>
    <name evidence="1" type="ORF">EHLA_2418</name>
</gene>
<dbReference type="EMBL" id="LT907978">
    <property type="protein sequence ID" value="SOB72972.1"/>
    <property type="molecule type" value="Genomic_DNA"/>
</dbReference>
<protein>
    <recommendedName>
        <fullName evidence="3">Type II toxin-antitoxin system HicB family antitoxin</fullName>
    </recommendedName>
</protein>
<dbReference type="RefSeq" id="WP_096240902.1">
    <property type="nucleotide sequence ID" value="NZ_LT907978.1"/>
</dbReference>
<evidence type="ECO:0008006" key="3">
    <source>
        <dbReference type="Google" id="ProtNLM"/>
    </source>
</evidence>
<reference evidence="2" key="1">
    <citation type="submission" date="2017-09" db="EMBL/GenBank/DDBJ databases">
        <authorList>
            <person name="Shetty A S."/>
        </authorList>
    </citation>
    <scope>NUCLEOTIDE SEQUENCE [LARGE SCALE GENOMIC DNA]</scope>
</reference>
<dbReference type="InterPro" id="IPR035069">
    <property type="entry name" value="TTHA1013/TTHA0281-like"/>
</dbReference>
<dbReference type="Gene3D" id="3.30.160.250">
    <property type="match status" value="1"/>
</dbReference>